<proteinExistence type="inferred from homology"/>
<evidence type="ECO:0000256" key="1">
    <source>
        <dbReference type="ARBA" id="ARBA00007664"/>
    </source>
</evidence>
<evidence type="ECO:0000313" key="11">
    <source>
        <dbReference type="Proteomes" id="UP000198551"/>
    </source>
</evidence>
<dbReference type="AlphaFoldDB" id="A0A1C5ALF6"/>
<dbReference type="EMBL" id="FMCV01000041">
    <property type="protein sequence ID" value="SCF46072.1"/>
    <property type="molecule type" value="Genomic_DNA"/>
</dbReference>
<keyword evidence="2" id="KW-0645">Protease</keyword>
<dbReference type="Pfam" id="PF02983">
    <property type="entry name" value="Pro_Al_protease"/>
    <property type="match status" value="1"/>
</dbReference>
<dbReference type="InterPro" id="IPR004236">
    <property type="entry name" value="Pept_S1_alpha_lytic"/>
</dbReference>
<feature type="domain" description="Peptidase S1A alpha-lytic prodomain" evidence="9">
    <location>
        <begin position="125"/>
        <end position="183"/>
    </location>
</feature>
<keyword evidence="7" id="KW-1015">Disulfide bond</keyword>
<dbReference type="InterPro" id="IPR037295">
    <property type="entry name" value="Alpha-lytic_protease_prodomain"/>
</dbReference>
<keyword evidence="5" id="KW-0720">Serine protease</keyword>
<evidence type="ECO:0000256" key="5">
    <source>
        <dbReference type="ARBA" id="ARBA00022825"/>
    </source>
</evidence>
<reference evidence="11" key="1">
    <citation type="submission" date="2016-06" db="EMBL/GenBank/DDBJ databases">
        <authorList>
            <person name="Varghese N."/>
        </authorList>
    </citation>
    <scope>NUCLEOTIDE SEQUENCE [LARGE SCALE GENOMIC DNA]</scope>
    <source>
        <strain evidence="11">DSM 45555</strain>
    </source>
</reference>
<dbReference type="Proteomes" id="UP000198551">
    <property type="component" value="Unassembled WGS sequence"/>
</dbReference>
<dbReference type="CDD" id="cd21112">
    <property type="entry name" value="alphaLP-like"/>
    <property type="match status" value="1"/>
</dbReference>
<evidence type="ECO:0000256" key="4">
    <source>
        <dbReference type="ARBA" id="ARBA00022801"/>
    </source>
</evidence>
<keyword evidence="3 8" id="KW-0732">Signal</keyword>
<dbReference type="Gene3D" id="3.30.300.50">
    <property type="match status" value="2"/>
</dbReference>
<evidence type="ECO:0000256" key="2">
    <source>
        <dbReference type="ARBA" id="ARBA00022670"/>
    </source>
</evidence>
<evidence type="ECO:0000256" key="7">
    <source>
        <dbReference type="ARBA" id="ARBA00023157"/>
    </source>
</evidence>
<organism evidence="10 11">
    <name type="scientific">Micromonospora marina</name>
    <dbReference type="NCBI Taxonomy" id="307120"/>
    <lineage>
        <taxon>Bacteria</taxon>
        <taxon>Bacillati</taxon>
        <taxon>Actinomycetota</taxon>
        <taxon>Actinomycetes</taxon>
        <taxon>Micromonosporales</taxon>
        <taxon>Micromonosporaceae</taxon>
        <taxon>Micromonospora</taxon>
    </lineage>
</organism>
<accession>A0A1C5ALF6</accession>
<evidence type="ECO:0000259" key="9">
    <source>
        <dbReference type="Pfam" id="PF02983"/>
    </source>
</evidence>
<dbReference type="GO" id="GO:0005576">
    <property type="term" value="C:extracellular region"/>
    <property type="evidence" value="ECO:0007669"/>
    <property type="project" value="InterPro"/>
</dbReference>
<dbReference type="RefSeq" id="WP_141708269.1">
    <property type="nucleotide sequence ID" value="NZ_FMCV01000041.1"/>
</dbReference>
<dbReference type="Gene3D" id="2.60.120.380">
    <property type="match status" value="1"/>
</dbReference>
<feature type="signal peptide" evidence="8">
    <location>
        <begin position="1"/>
        <end position="29"/>
    </location>
</feature>
<dbReference type="InterPro" id="IPR009003">
    <property type="entry name" value="Peptidase_S1_PA"/>
</dbReference>
<dbReference type="SUPFAM" id="SSF50494">
    <property type="entry name" value="Trypsin-like serine proteases"/>
    <property type="match status" value="1"/>
</dbReference>
<dbReference type="GO" id="GO:0004252">
    <property type="term" value="F:serine-type endopeptidase activity"/>
    <property type="evidence" value="ECO:0007669"/>
    <property type="project" value="InterPro"/>
</dbReference>
<evidence type="ECO:0000256" key="8">
    <source>
        <dbReference type="SAM" id="SignalP"/>
    </source>
</evidence>
<protein>
    <submittedName>
        <fullName evidence="10">Streptogrisin C</fullName>
    </submittedName>
</protein>
<dbReference type="InterPro" id="IPR043504">
    <property type="entry name" value="Peptidase_S1_PA_chymotrypsin"/>
</dbReference>
<name>A0A1C5ALF6_9ACTN</name>
<dbReference type="SUPFAM" id="SSF54806">
    <property type="entry name" value="Alpha-lytic protease prodomain"/>
    <property type="match status" value="2"/>
</dbReference>
<comment type="similarity">
    <text evidence="1">Belongs to the peptidase S1 family.</text>
</comment>
<feature type="chain" id="PRO_5008711313" evidence="8">
    <location>
        <begin position="30"/>
        <end position="496"/>
    </location>
</feature>
<dbReference type="GO" id="GO:0006508">
    <property type="term" value="P:proteolysis"/>
    <property type="evidence" value="ECO:0007669"/>
    <property type="project" value="UniProtKB-KW"/>
</dbReference>
<keyword evidence="11" id="KW-1185">Reference proteome</keyword>
<evidence type="ECO:0000256" key="6">
    <source>
        <dbReference type="ARBA" id="ARBA00023145"/>
    </source>
</evidence>
<dbReference type="Gene3D" id="2.40.10.10">
    <property type="entry name" value="Trypsin-like serine proteases"/>
    <property type="match status" value="2"/>
</dbReference>
<evidence type="ECO:0000256" key="3">
    <source>
        <dbReference type="ARBA" id="ARBA00022729"/>
    </source>
</evidence>
<dbReference type="InterPro" id="IPR035070">
    <property type="entry name" value="Streptogrisin_prodomain"/>
</dbReference>
<keyword evidence="6" id="KW-0865">Zymogen</keyword>
<evidence type="ECO:0000313" key="10">
    <source>
        <dbReference type="EMBL" id="SCF46072.1"/>
    </source>
</evidence>
<keyword evidence="4" id="KW-0378">Hydrolase</keyword>
<dbReference type="PRINTS" id="PR00861">
    <property type="entry name" value="ALYTICPTASE"/>
</dbReference>
<gene>
    <name evidence="10" type="ORF">GA0070215_1414</name>
</gene>
<dbReference type="InterPro" id="IPR001316">
    <property type="entry name" value="Pept_S1A_streptogrisin"/>
</dbReference>
<sequence length="496" mass="49919">MKRILAGAATAVLLPAGLAAIAIAGPASAKPTGPAPVAPSGEAASPEMLAAMQRDLGLAPAAARARIASDDAASRTELALRKRLGSTFAGAWLTPDAKSLVVAVTDSAKAAEVTAAGATPKLVNRSGRKLDAIKGGLDAAAAKAPPASVSGWYVDVKSNTVVVLARGGTAAAGLFVKASGVDASAVRVVSTTEQPRLLYDVRGGDAYYIGGGRCSVGFSVNGGFVTAGHCGNTGAATTGYNRAAQGTFQGSSFPGNDYAWVAVNSNWTPQPWVNNYAGGNVTVAGSTVATIGSAICRSGSTTGWRCGTVQAYNQTVNYAEGSVSGLTRTNACAEPGDSGGSWLSGQQAQGVTSGGSGNCTSGGTTYFQPVNEILSAYGRTLVTSGGGNPPPPTGCTGYEFSVSGSLSSGGNAYQPNGSYYYSSLSGTHRGCLDGPTSTDFDLYLQKWNGSGWSVVAQGATAAADETVQYSGTAGYYRWRVHAYSGSGSYTLGYSNP</sequence>